<proteinExistence type="predicted"/>
<organism evidence="1">
    <name type="scientific">Rhizophora mucronata</name>
    <name type="common">Asiatic mangrove</name>
    <dbReference type="NCBI Taxonomy" id="61149"/>
    <lineage>
        <taxon>Eukaryota</taxon>
        <taxon>Viridiplantae</taxon>
        <taxon>Streptophyta</taxon>
        <taxon>Embryophyta</taxon>
        <taxon>Tracheophyta</taxon>
        <taxon>Spermatophyta</taxon>
        <taxon>Magnoliopsida</taxon>
        <taxon>eudicotyledons</taxon>
        <taxon>Gunneridae</taxon>
        <taxon>Pentapetalae</taxon>
        <taxon>rosids</taxon>
        <taxon>fabids</taxon>
        <taxon>Malpighiales</taxon>
        <taxon>Rhizophoraceae</taxon>
        <taxon>Rhizophora</taxon>
    </lineage>
</organism>
<sequence>MEFYPFLFFFSFSFDPVGSFHRKGIFCKPSFNYPGIFNFLEGLQNLRIALNSYYTL</sequence>
<name>A0A2P2NY98_RHIMU</name>
<dbReference type="EMBL" id="GGEC01066981">
    <property type="protein sequence ID" value="MBX47465.1"/>
    <property type="molecule type" value="Transcribed_RNA"/>
</dbReference>
<protein>
    <submittedName>
        <fullName evidence="1">Uncharacterized protein</fullName>
    </submittedName>
</protein>
<dbReference type="AlphaFoldDB" id="A0A2P2NY98"/>
<accession>A0A2P2NY98</accession>
<reference evidence="1" key="1">
    <citation type="submission" date="2018-02" db="EMBL/GenBank/DDBJ databases">
        <title>Rhizophora mucronata_Transcriptome.</title>
        <authorList>
            <person name="Meera S.P."/>
            <person name="Sreeshan A."/>
            <person name="Augustine A."/>
        </authorList>
    </citation>
    <scope>NUCLEOTIDE SEQUENCE</scope>
    <source>
        <tissue evidence="1">Leaf</tissue>
    </source>
</reference>
<evidence type="ECO:0000313" key="1">
    <source>
        <dbReference type="EMBL" id="MBX47465.1"/>
    </source>
</evidence>